<evidence type="ECO:0000256" key="1">
    <source>
        <dbReference type="SAM" id="MobiDB-lite"/>
    </source>
</evidence>
<accession>A0ABW1NH62</accession>
<feature type="compositionally biased region" description="Low complexity" evidence="1">
    <location>
        <begin position="44"/>
        <end position="63"/>
    </location>
</feature>
<organism evidence="2 3">
    <name type="scientific">Sphaerisporangium aureirubrum</name>
    <dbReference type="NCBI Taxonomy" id="1544736"/>
    <lineage>
        <taxon>Bacteria</taxon>
        <taxon>Bacillati</taxon>
        <taxon>Actinomycetota</taxon>
        <taxon>Actinomycetes</taxon>
        <taxon>Streptosporangiales</taxon>
        <taxon>Streptosporangiaceae</taxon>
        <taxon>Sphaerisporangium</taxon>
    </lineage>
</organism>
<feature type="compositionally biased region" description="Pro residues" evidence="1">
    <location>
        <begin position="26"/>
        <end position="43"/>
    </location>
</feature>
<gene>
    <name evidence="2" type="ORF">ACFP1K_15715</name>
</gene>
<dbReference type="Proteomes" id="UP001596137">
    <property type="component" value="Unassembled WGS sequence"/>
</dbReference>
<sequence>MRRRPPGGWASGPARLASTLRARLAAPPPHLGPPASPRGPAPQPSTGEAGTPPGPAPRGTAPSGEGGGDSWRSPGAVLGAVAVVISLVALYFSWSAADSARRQADVAQREGDRHPVLEVAAVRALVARGLGGTERSEGEKKRRIGGVSGARVDVSLSNRGSGEALVTSATVLFQRVERLRECAPVAGGPLRVEADYDIPVPGDMEVPATLTRVTAFAVPSGRHARFTLTVGPQTTGSVAPPWIAVVSVTLHEAEGRDVPLPPIALVAPGGYVGYALDGVRWHVAPGLDRRCVKAGAATVAGILRTPGLVKPNELAALGRAMAAYH</sequence>
<dbReference type="EMBL" id="JBHSRF010000018">
    <property type="protein sequence ID" value="MFC6082615.1"/>
    <property type="molecule type" value="Genomic_DNA"/>
</dbReference>
<name>A0ABW1NH62_9ACTN</name>
<reference evidence="3" key="1">
    <citation type="journal article" date="2019" name="Int. J. Syst. Evol. Microbiol.">
        <title>The Global Catalogue of Microorganisms (GCM) 10K type strain sequencing project: providing services to taxonomists for standard genome sequencing and annotation.</title>
        <authorList>
            <consortium name="The Broad Institute Genomics Platform"/>
            <consortium name="The Broad Institute Genome Sequencing Center for Infectious Disease"/>
            <person name="Wu L."/>
            <person name="Ma J."/>
        </authorList>
    </citation>
    <scope>NUCLEOTIDE SEQUENCE [LARGE SCALE GENOMIC DNA]</scope>
    <source>
        <strain evidence="3">JCM 30346</strain>
    </source>
</reference>
<proteinExistence type="predicted"/>
<comment type="caution">
    <text evidence="2">The sequence shown here is derived from an EMBL/GenBank/DDBJ whole genome shotgun (WGS) entry which is preliminary data.</text>
</comment>
<keyword evidence="3" id="KW-1185">Reference proteome</keyword>
<evidence type="ECO:0000313" key="3">
    <source>
        <dbReference type="Proteomes" id="UP001596137"/>
    </source>
</evidence>
<protein>
    <submittedName>
        <fullName evidence="2">Uncharacterized protein</fullName>
    </submittedName>
</protein>
<dbReference type="RefSeq" id="WP_380753039.1">
    <property type="nucleotide sequence ID" value="NZ_JBHSRF010000018.1"/>
</dbReference>
<feature type="region of interest" description="Disordered" evidence="1">
    <location>
        <begin position="1"/>
        <end position="71"/>
    </location>
</feature>
<evidence type="ECO:0000313" key="2">
    <source>
        <dbReference type="EMBL" id="MFC6082615.1"/>
    </source>
</evidence>
<feature type="compositionally biased region" description="Low complexity" evidence="1">
    <location>
        <begin position="13"/>
        <end position="25"/>
    </location>
</feature>